<protein>
    <submittedName>
        <fullName evidence="2">Uncharacterized protein</fullName>
    </submittedName>
</protein>
<organism evidence="2 3">
    <name type="scientific">Brachionus plicatilis</name>
    <name type="common">Marine rotifer</name>
    <name type="synonym">Brachionus muelleri</name>
    <dbReference type="NCBI Taxonomy" id="10195"/>
    <lineage>
        <taxon>Eukaryota</taxon>
        <taxon>Metazoa</taxon>
        <taxon>Spiralia</taxon>
        <taxon>Gnathifera</taxon>
        <taxon>Rotifera</taxon>
        <taxon>Eurotatoria</taxon>
        <taxon>Monogononta</taxon>
        <taxon>Pseudotrocha</taxon>
        <taxon>Ploima</taxon>
        <taxon>Brachionidae</taxon>
        <taxon>Brachionus</taxon>
    </lineage>
</organism>
<comment type="caution">
    <text evidence="2">The sequence shown here is derived from an EMBL/GenBank/DDBJ whole genome shotgun (WGS) entry which is preliminary data.</text>
</comment>
<dbReference type="AlphaFoldDB" id="A0A3M7RDX7"/>
<proteinExistence type="predicted"/>
<keyword evidence="1" id="KW-0472">Membrane</keyword>
<evidence type="ECO:0000313" key="2">
    <source>
        <dbReference type="EMBL" id="RNA21624.1"/>
    </source>
</evidence>
<feature type="transmembrane region" description="Helical" evidence="1">
    <location>
        <begin position="12"/>
        <end position="34"/>
    </location>
</feature>
<dbReference type="Proteomes" id="UP000276133">
    <property type="component" value="Unassembled WGS sequence"/>
</dbReference>
<keyword evidence="1" id="KW-0812">Transmembrane</keyword>
<keyword evidence="1" id="KW-1133">Transmembrane helix</keyword>
<gene>
    <name evidence="2" type="ORF">BpHYR1_038340</name>
</gene>
<evidence type="ECO:0000313" key="3">
    <source>
        <dbReference type="Proteomes" id="UP000276133"/>
    </source>
</evidence>
<evidence type="ECO:0000256" key="1">
    <source>
        <dbReference type="SAM" id="Phobius"/>
    </source>
</evidence>
<sequence length="59" mass="6998">MYIRNKLFLSKVQIIICAIQLWFNFLCFVIFIYASKLVLGIFCPESTRLSLFFSQLEKV</sequence>
<reference evidence="2 3" key="1">
    <citation type="journal article" date="2018" name="Sci. Rep.">
        <title>Genomic signatures of local adaptation to the degree of environmental predictability in rotifers.</title>
        <authorList>
            <person name="Franch-Gras L."/>
            <person name="Hahn C."/>
            <person name="Garcia-Roger E.M."/>
            <person name="Carmona M.J."/>
            <person name="Serra M."/>
            <person name="Gomez A."/>
        </authorList>
    </citation>
    <scope>NUCLEOTIDE SEQUENCE [LARGE SCALE GENOMIC DNA]</scope>
    <source>
        <strain evidence="2">HYR1</strain>
    </source>
</reference>
<dbReference type="EMBL" id="REGN01003634">
    <property type="protein sequence ID" value="RNA21624.1"/>
    <property type="molecule type" value="Genomic_DNA"/>
</dbReference>
<accession>A0A3M7RDX7</accession>
<name>A0A3M7RDX7_BRAPC</name>
<keyword evidence="3" id="KW-1185">Reference proteome</keyword>